<feature type="compositionally biased region" description="Basic and acidic residues" evidence="1">
    <location>
        <begin position="177"/>
        <end position="190"/>
    </location>
</feature>
<proteinExistence type="predicted"/>
<feature type="region of interest" description="Disordered" evidence="1">
    <location>
        <begin position="173"/>
        <end position="200"/>
    </location>
</feature>
<sequence>MVGIHVHDRAARKFISTMLRPEIHSEKPGVDIICLPGDTSVEINVRRVPRVEGGKACTKRLLRGSRVRLAPLLRQGTKIISISHKEKNSKVRRAANASGRDEGPKYEWKSPSFCARAWTRIVKISFAEGSRTANANCNCIHRVIGCMLSETRRGRQLLVISIPHARRPEKLTFSVPRTHDPRSREARESSPCKLPTSDVPKRAERPEYIKETHSGNHCATHHVSSLVYLVYLSIRKPYLLRVVGIFTMSDKSDPRDWNVKEPVPRLENRDIAALECIRSQKNVRSAVARADRGEYLRRGGMHIQDRNDAISMAHT</sequence>
<evidence type="ECO:0000313" key="2">
    <source>
        <dbReference type="EMBL" id="KYN31343.1"/>
    </source>
</evidence>
<organism evidence="2 3">
    <name type="scientific">Trachymyrmex septentrionalis</name>
    <dbReference type="NCBI Taxonomy" id="34720"/>
    <lineage>
        <taxon>Eukaryota</taxon>
        <taxon>Metazoa</taxon>
        <taxon>Ecdysozoa</taxon>
        <taxon>Arthropoda</taxon>
        <taxon>Hexapoda</taxon>
        <taxon>Insecta</taxon>
        <taxon>Pterygota</taxon>
        <taxon>Neoptera</taxon>
        <taxon>Endopterygota</taxon>
        <taxon>Hymenoptera</taxon>
        <taxon>Apocrita</taxon>
        <taxon>Aculeata</taxon>
        <taxon>Formicoidea</taxon>
        <taxon>Formicidae</taxon>
        <taxon>Myrmicinae</taxon>
        <taxon>Trachymyrmex</taxon>
    </lineage>
</organism>
<keyword evidence="3" id="KW-1185">Reference proteome</keyword>
<reference evidence="2 3" key="1">
    <citation type="submission" date="2016-03" db="EMBL/GenBank/DDBJ databases">
        <title>Trachymyrmex septentrionalis WGS genome.</title>
        <authorList>
            <person name="Nygaard S."/>
            <person name="Hu H."/>
            <person name="Boomsma J."/>
            <person name="Zhang G."/>
        </authorList>
    </citation>
    <scope>NUCLEOTIDE SEQUENCE [LARGE SCALE GENOMIC DNA]</scope>
    <source>
        <strain evidence="2">Tsep2-gDNA-1</strain>
        <tissue evidence="2">Whole body</tissue>
    </source>
</reference>
<dbReference type="AlphaFoldDB" id="A0A195ESY6"/>
<accession>A0A195ESY6</accession>
<dbReference type="Proteomes" id="UP000078541">
    <property type="component" value="Unassembled WGS sequence"/>
</dbReference>
<name>A0A195ESY6_9HYME</name>
<evidence type="ECO:0000256" key="1">
    <source>
        <dbReference type="SAM" id="MobiDB-lite"/>
    </source>
</evidence>
<gene>
    <name evidence="2" type="ORF">ALC56_14224</name>
</gene>
<dbReference type="EMBL" id="KQ981979">
    <property type="protein sequence ID" value="KYN31343.1"/>
    <property type="molecule type" value="Genomic_DNA"/>
</dbReference>
<evidence type="ECO:0000313" key="3">
    <source>
        <dbReference type="Proteomes" id="UP000078541"/>
    </source>
</evidence>
<protein>
    <submittedName>
        <fullName evidence="2">Uncharacterized protein</fullName>
    </submittedName>
</protein>